<dbReference type="GO" id="GO:0019350">
    <property type="term" value="P:teichoic acid biosynthetic process"/>
    <property type="evidence" value="ECO:0007669"/>
    <property type="project" value="UniProtKB-KW"/>
</dbReference>
<evidence type="ECO:0000256" key="3">
    <source>
        <dbReference type="ARBA" id="ARBA00022475"/>
    </source>
</evidence>
<evidence type="ECO:0000313" key="8">
    <source>
        <dbReference type="Proteomes" id="UP000051061"/>
    </source>
</evidence>
<name>A0A9D5DS55_9BACI</name>
<dbReference type="GO" id="GO:0005886">
    <property type="term" value="C:plasma membrane"/>
    <property type="evidence" value="ECO:0007669"/>
    <property type="project" value="UniProtKB-SubCell"/>
</dbReference>
<sequence>MNKLLSVVKRVPIVLIYQLSKLSPRSKKIIVFGGENGKAFRGNTKYLYKAFVRNSNFKCVWITKNKKTLRTMREMEHTVYSSWSLKGIYYQLRAATVVHSHSIHDDFTKVFLGGVLSINTWHGVGLKKVWAARSQTFTYRAIHEKNKVKRYFMMLVEKTNRGKENYVFSTSETVSKFFPETFLLSQSQLPILGQVRNDVFYQKSIDDESVDKRIKYSKTVTYMPTHRNHGLDDPDINNVIDFVKLDQICEENDILFILKRHMFSKGKIPGNLKNILDVSSDEIEPQILLKYTDVLITDYSSCYTDFLLLNRPIIFFPFDLDKYLMHSNEMYFNYDDTTPGPKVTTFSQLVKEIENYCLHNVDEFKEDRIRVRDIFYSKEVQKPVLKRQVDFIQEKILS</sequence>
<reference evidence="7 8" key="1">
    <citation type="submission" date="2015-09" db="EMBL/GenBank/DDBJ databases">
        <title>Genome sequencing project for genomic taxonomy and phylogenomics of Bacillus-like bacteria.</title>
        <authorList>
            <person name="Liu B."/>
            <person name="Wang J."/>
            <person name="Zhu Y."/>
            <person name="Liu G."/>
            <person name="Chen Q."/>
            <person name="Chen Z."/>
            <person name="Lan J."/>
            <person name="Che J."/>
            <person name="Ge C."/>
            <person name="Shi H."/>
            <person name="Pan Z."/>
            <person name="Liu X."/>
        </authorList>
    </citation>
    <scope>NUCLEOTIDE SEQUENCE [LARGE SCALE GENOMIC DNA]</scope>
    <source>
        <strain evidence="7 8">DSM 19153</strain>
    </source>
</reference>
<dbReference type="AlphaFoldDB" id="A0A9D5DS55"/>
<dbReference type="EMBL" id="LJJD01000021">
    <property type="protein sequence ID" value="KQL57046.1"/>
    <property type="molecule type" value="Genomic_DNA"/>
</dbReference>
<evidence type="ECO:0000256" key="5">
    <source>
        <dbReference type="ARBA" id="ARBA00022944"/>
    </source>
</evidence>
<comment type="subcellular location">
    <subcellularLocation>
        <location evidence="1">Cell membrane</location>
        <topology evidence="1">Peripheral membrane protein</topology>
    </subcellularLocation>
</comment>
<keyword evidence="4" id="KW-0808">Transferase</keyword>
<proteinExistence type="inferred from homology"/>
<dbReference type="InterPro" id="IPR043148">
    <property type="entry name" value="TagF_C"/>
</dbReference>
<evidence type="ECO:0000256" key="1">
    <source>
        <dbReference type="ARBA" id="ARBA00004202"/>
    </source>
</evidence>
<dbReference type="PANTHER" id="PTHR37316">
    <property type="entry name" value="TEICHOIC ACID GLYCEROL-PHOSPHATE PRIMASE"/>
    <property type="match status" value="1"/>
</dbReference>
<gene>
    <name evidence="7" type="ORF">AN965_10230</name>
</gene>
<keyword evidence="5" id="KW-0777">Teichoic acid biosynthesis</keyword>
<evidence type="ECO:0000256" key="4">
    <source>
        <dbReference type="ARBA" id="ARBA00022679"/>
    </source>
</evidence>
<dbReference type="Gene3D" id="3.40.50.12580">
    <property type="match status" value="1"/>
</dbReference>
<dbReference type="PANTHER" id="PTHR37316:SF3">
    <property type="entry name" value="TEICHOIC ACID GLYCEROL-PHOSPHATE TRANSFERASE"/>
    <property type="match status" value="1"/>
</dbReference>
<keyword evidence="8" id="KW-1185">Reference proteome</keyword>
<dbReference type="Gene3D" id="3.40.50.11820">
    <property type="match status" value="1"/>
</dbReference>
<protein>
    <recommendedName>
        <fullName evidence="9">Teichoic acid poly(glycerol phosphate) polymerase</fullName>
    </recommendedName>
</protein>
<dbReference type="Pfam" id="PF04464">
    <property type="entry name" value="Glyphos_transf"/>
    <property type="match status" value="1"/>
</dbReference>
<dbReference type="InterPro" id="IPR007554">
    <property type="entry name" value="Glycerophosphate_synth"/>
</dbReference>
<comment type="similarity">
    <text evidence="2">Belongs to the CDP-glycerol glycerophosphotransferase family.</text>
</comment>
<dbReference type="InterPro" id="IPR051612">
    <property type="entry name" value="Teichoic_Acid_Biosynth"/>
</dbReference>
<evidence type="ECO:0000313" key="7">
    <source>
        <dbReference type="EMBL" id="KQL57046.1"/>
    </source>
</evidence>
<dbReference type="GO" id="GO:0047355">
    <property type="term" value="F:CDP-glycerol glycerophosphotransferase activity"/>
    <property type="evidence" value="ECO:0007669"/>
    <property type="project" value="InterPro"/>
</dbReference>
<evidence type="ECO:0000256" key="6">
    <source>
        <dbReference type="ARBA" id="ARBA00023136"/>
    </source>
</evidence>
<comment type="caution">
    <text evidence="7">The sequence shown here is derived from an EMBL/GenBank/DDBJ whole genome shotgun (WGS) entry which is preliminary data.</text>
</comment>
<dbReference type="Proteomes" id="UP000051061">
    <property type="component" value="Unassembled WGS sequence"/>
</dbReference>
<dbReference type="InterPro" id="IPR043149">
    <property type="entry name" value="TagF_N"/>
</dbReference>
<organism evidence="7 8">
    <name type="scientific">Alkalicoccobacillus plakortidis</name>
    <dbReference type="NCBI Taxonomy" id="444060"/>
    <lineage>
        <taxon>Bacteria</taxon>
        <taxon>Bacillati</taxon>
        <taxon>Bacillota</taxon>
        <taxon>Bacilli</taxon>
        <taxon>Bacillales</taxon>
        <taxon>Bacillaceae</taxon>
        <taxon>Alkalicoccobacillus</taxon>
    </lineage>
</organism>
<keyword evidence="6" id="KW-0472">Membrane</keyword>
<keyword evidence="3" id="KW-1003">Cell membrane</keyword>
<evidence type="ECO:0000256" key="2">
    <source>
        <dbReference type="ARBA" id="ARBA00010488"/>
    </source>
</evidence>
<evidence type="ECO:0008006" key="9">
    <source>
        <dbReference type="Google" id="ProtNLM"/>
    </source>
</evidence>
<accession>A0A9D5DS55</accession>